<gene>
    <name evidence="7" type="ORF">SAMN06297251_12122</name>
</gene>
<evidence type="ECO:0000256" key="2">
    <source>
        <dbReference type="SAM" id="Coils"/>
    </source>
</evidence>
<dbReference type="InterPro" id="IPR058634">
    <property type="entry name" value="AaeA-lik-b-barrel"/>
</dbReference>
<dbReference type="GO" id="GO:0015562">
    <property type="term" value="F:efflux transmembrane transporter activity"/>
    <property type="evidence" value="ECO:0007669"/>
    <property type="project" value="InterPro"/>
</dbReference>
<evidence type="ECO:0000256" key="1">
    <source>
        <dbReference type="ARBA" id="ARBA00004196"/>
    </source>
</evidence>
<keyword evidence="8" id="KW-1185">Reference proteome</keyword>
<dbReference type="RefSeq" id="WP_084411929.1">
    <property type="nucleotide sequence ID" value="NZ_FWXR01000021.1"/>
</dbReference>
<feature type="domain" description="Multidrug resistance protein MdtA-like barrel-sandwich hybrid" evidence="5">
    <location>
        <begin position="101"/>
        <end position="287"/>
    </location>
</feature>
<protein>
    <submittedName>
        <fullName evidence="7">Membrane fusion protein, multidrug efflux system</fullName>
    </submittedName>
</protein>
<feature type="coiled-coil region" evidence="2">
    <location>
        <begin position="141"/>
        <end position="168"/>
    </location>
</feature>
<evidence type="ECO:0000259" key="5">
    <source>
        <dbReference type="Pfam" id="PF25917"/>
    </source>
</evidence>
<accession>A0A1W2E6S7</accession>
<evidence type="ECO:0000256" key="3">
    <source>
        <dbReference type="SAM" id="MobiDB-lite"/>
    </source>
</evidence>
<evidence type="ECO:0000313" key="8">
    <source>
        <dbReference type="Proteomes" id="UP000192656"/>
    </source>
</evidence>
<dbReference type="GO" id="GO:0030313">
    <property type="term" value="C:cell envelope"/>
    <property type="evidence" value="ECO:0007669"/>
    <property type="project" value="UniProtKB-SubCell"/>
</dbReference>
<keyword evidence="4" id="KW-1133">Transmembrane helix</keyword>
<name>A0A1W2E6S7_9HYPH</name>
<feature type="transmembrane region" description="Helical" evidence="4">
    <location>
        <begin position="65"/>
        <end position="84"/>
    </location>
</feature>
<dbReference type="Gene3D" id="2.40.50.100">
    <property type="match status" value="1"/>
</dbReference>
<dbReference type="STRING" id="937218.SAMN06297251_12122"/>
<dbReference type="PANTHER" id="PTHR30386">
    <property type="entry name" value="MEMBRANE FUSION SUBUNIT OF EMRAB-TOLC MULTIDRUG EFFLUX PUMP"/>
    <property type="match status" value="1"/>
</dbReference>
<feature type="coiled-coil region" evidence="2">
    <location>
        <begin position="200"/>
        <end position="227"/>
    </location>
</feature>
<dbReference type="Gene3D" id="2.40.30.170">
    <property type="match status" value="1"/>
</dbReference>
<dbReference type="EMBL" id="FWXR01000021">
    <property type="protein sequence ID" value="SMD04758.1"/>
    <property type="molecule type" value="Genomic_DNA"/>
</dbReference>
<keyword evidence="4" id="KW-0812">Transmembrane</keyword>
<dbReference type="Pfam" id="PF25963">
    <property type="entry name" value="Beta-barrel_AAEA"/>
    <property type="match status" value="1"/>
</dbReference>
<dbReference type="SUPFAM" id="SSF111369">
    <property type="entry name" value="HlyD-like secretion proteins"/>
    <property type="match status" value="2"/>
</dbReference>
<comment type="subcellular location">
    <subcellularLocation>
        <location evidence="1">Cell envelope</location>
    </subcellularLocation>
</comment>
<organism evidence="7 8">
    <name type="scientific">Fulvimarina manganoxydans</name>
    <dbReference type="NCBI Taxonomy" id="937218"/>
    <lineage>
        <taxon>Bacteria</taxon>
        <taxon>Pseudomonadati</taxon>
        <taxon>Pseudomonadota</taxon>
        <taxon>Alphaproteobacteria</taxon>
        <taxon>Hyphomicrobiales</taxon>
        <taxon>Aurantimonadaceae</taxon>
        <taxon>Fulvimarina</taxon>
    </lineage>
</organism>
<dbReference type="Gene3D" id="1.10.287.470">
    <property type="entry name" value="Helix hairpin bin"/>
    <property type="match status" value="1"/>
</dbReference>
<evidence type="ECO:0000256" key="4">
    <source>
        <dbReference type="SAM" id="Phobius"/>
    </source>
</evidence>
<evidence type="ECO:0000259" key="6">
    <source>
        <dbReference type="Pfam" id="PF25963"/>
    </source>
</evidence>
<dbReference type="Proteomes" id="UP000192656">
    <property type="component" value="Unassembled WGS sequence"/>
</dbReference>
<dbReference type="InterPro" id="IPR050739">
    <property type="entry name" value="MFP"/>
</dbReference>
<proteinExistence type="predicted"/>
<reference evidence="7 8" key="1">
    <citation type="submission" date="2017-04" db="EMBL/GenBank/DDBJ databases">
        <authorList>
            <person name="Afonso C.L."/>
            <person name="Miller P.J."/>
            <person name="Scott M.A."/>
            <person name="Spackman E."/>
            <person name="Goraichik I."/>
            <person name="Dimitrov K.M."/>
            <person name="Suarez D.L."/>
            <person name="Swayne D.E."/>
        </authorList>
    </citation>
    <scope>NUCLEOTIDE SEQUENCE [LARGE SCALE GENOMIC DNA]</scope>
    <source>
        <strain evidence="7 8">CGMCC 1.10972</strain>
    </source>
</reference>
<keyword evidence="4" id="KW-0472">Membrane</keyword>
<sequence length="447" mass="47583">MNARPDKTSIEKAEPVDTPVALNEAADETDTVAAASGRPAGEGEETTTNEDTSAAPPRKRRPLRLALMIALPLALVAAGSYYWVTGGRYIETEDAYVQQDRVTVMPQVSGQIAEVAVKENQSVKAGDLLFTIDDAAYRNAVESDKARLEAARLDVAKLKAAYSQAIAKRQTASDALDLAQTTYDRQNALVKRGVVSDATLDDARLSLQQAKGTLSSAEQDVLAAKAALAGNPDIPTDQHPEVMEALAALHSAELDLDHTRVTAPEAGIVSQTDRLQIGQYVTPQSAVVALVETSTSWVEANYKETELTDMHPGQPVDVVLDTYPDRPFHAHVGSIGAGTGSEFALLPAQNATGNWVKVVQRVPVRIDLDHNGDLPPMRAGMSASVTVDTGHSRGVPEFLEPAFASLGLQDWLPGPQTAEAAETGRTLAVSDANAQQATGDDGRPRQR</sequence>
<feature type="region of interest" description="Disordered" evidence="3">
    <location>
        <begin position="1"/>
        <end position="59"/>
    </location>
</feature>
<feature type="domain" description="p-hydroxybenzoic acid efflux pump subunit AaeA-like beta-barrel" evidence="6">
    <location>
        <begin position="297"/>
        <end position="387"/>
    </location>
</feature>
<dbReference type="AlphaFoldDB" id="A0A1W2E6S7"/>
<evidence type="ECO:0000313" key="7">
    <source>
        <dbReference type="EMBL" id="SMD04758.1"/>
    </source>
</evidence>
<dbReference type="PANTHER" id="PTHR30386:SF19">
    <property type="entry name" value="MULTIDRUG EXPORT PROTEIN EMRA-RELATED"/>
    <property type="match status" value="1"/>
</dbReference>
<feature type="compositionally biased region" description="Basic and acidic residues" evidence="3">
    <location>
        <begin position="1"/>
        <end position="15"/>
    </location>
</feature>
<keyword evidence="2" id="KW-0175">Coiled coil</keyword>
<dbReference type="InterPro" id="IPR058625">
    <property type="entry name" value="MdtA-like_BSH"/>
</dbReference>
<dbReference type="Pfam" id="PF25917">
    <property type="entry name" value="BSH_RND"/>
    <property type="match status" value="1"/>
</dbReference>